<evidence type="ECO:0000256" key="9">
    <source>
        <dbReference type="ARBA" id="ARBA00023268"/>
    </source>
</evidence>
<evidence type="ECO:0000256" key="4">
    <source>
        <dbReference type="ARBA" id="ARBA00022527"/>
    </source>
</evidence>
<evidence type="ECO:0000256" key="1">
    <source>
        <dbReference type="ARBA" id="ARBA00001120"/>
    </source>
</evidence>
<keyword evidence="5 11" id="KW-0808">Transferase</keyword>
<dbReference type="GO" id="GO:0005524">
    <property type="term" value="F:ATP binding"/>
    <property type="evidence" value="ECO:0007669"/>
    <property type="project" value="UniProtKB-UniRule"/>
</dbReference>
<keyword evidence="7 11" id="KW-0418">Kinase</keyword>
<evidence type="ECO:0000259" key="13">
    <source>
        <dbReference type="Pfam" id="PF07475"/>
    </source>
</evidence>
<dbReference type="SUPFAM" id="SSF53795">
    <property type="entry name" value="PEP carboxykinase-like"/>
    <property type="match status" value="1"/>
</dbReference>
<evidence type="ECO:0000256" key="6">
    <source>
        <dbReference type="ARBA" id="ARBA00022741"/>
    </source>
</evidence>
<name>A0A934RFZ6_9BACT</name>
<protein>
    <recommendedName>
        <fullName evidence="11">HPr kinase/phosphorylase</fullName>
        <shortName evidence="11">HPrK/P</shortName>
        <ecNumber evidence="11">2.7.11.-</ecNumber>
        <ecNumber evidence="11">2.7.4.-</ecNumber>
    </recommendedName>
    <alternativeName>
        <fullName evidence="11">HPr(Ser) kinase/phosphorylase</fullName>
    </alternativeName>
</protein>
<dbReference type="EC" id="2.7.4.-" evidence="11"/>
<feature type="domain" description="HPr(Ser) kinase/phosphorylase N-terminal" evidence="12">
    <location>
        <begin position="17"/>
        <end position="134"/>
    </location>
</feature>
<evidence type="ECO:0000256" key="5">
    <source>
        <dbReference type="ARBA" id="ARBA00022679"/>
    </source>
</evidence>
<dbReference type="HAMAP" id="MF_01249">
    <property type="entry name" value="HPr_kinase"/>
    <property type="match status" value="1"/>
</dbReference>
<comment type="cofactor">
    <cofactor evidence="11">
        <name>Mg(2+)</name>
        <dbReference type="ChEBI" id="CHEBI:18420"/>
    </cofactor>
</comment>
<feature type="active site" description="Proton acceptor; for phosphorylation activity. Proton donor; for dephosphorylation activity" evidence="11">
    <location>
        <position position="188"/>
    </location>
</feature>
<dbReference type="GO" id="GO:0004712">
    <property type="term" value="F:protein serine/threonine/tyrosine kinase activity"/>
    <property type="evidence" value="ECO:0007669"/>
    <property type="project" value="UniProtKB-UniRule"/>
</dbReference>
<dbReference type="EC" id="2.7.11.-" evidence="11"/>
<dbReference type="GO" id="GO:0000287">
    <property type="term" value="F:magnesium ion binding"/>
    <property type="evidence" value="ECO:0007669"/>
    <property type="project" value="UniProtKB-UniRule"/>
</dbReference>
<feature type="region of interest" description="Important for the catalytic mechanism of both phosphorylation and dephosphorylation" evidence="11">
    <location>
        <begin position="211"/>
        <end position="220"/>
    </location>
</feature>
<feature type="active site" evidence="11">
    <location>
        <position position="149"/>
    </location>
</feature>
<evidence type="ECO:0000313" key="14">
    <source>
        <dbReference type="EMBL" id="MBK1828883.1"/>
    </source>
</evidence>
<dbReference type="Proteomes" id="UP000658278">
    <property type="component" value="Unassembled WGS sequence"/>
</dbReference>
<dbReference type="SUPFAM" id="SSF75138">
    <property type="entry name" value="HprK N-terminal domain-like"/>
    <property type="match status" value="1"/>
</dbReference>
<sequence length="329" mass="36166">MAPRVKQLASLPIGEFFERHAKALSMSLLSDAHGFDRTINEPAPNRPGLALSGFFSYFAKKRIQVLGNSEMSYLKKLNPEMRGERFGRMCERDIPAIVVSRGATLSDDLLSIAANHRIPVFNTKLVTMKFLNAATLKLEQEFAPTTTLHGCMLDVRGIGVLIMGKSGSGKSETAIGLLERGSALVADDMVRITWVGDELRASAPELSRGYIEIRGIGIVNVANLYGLTSIRPEKRLDLVVTLTPHANLNDVDRVGIKPKTHQVLGQKVPMVEIPVAAGRDTARMVTIAALDQQLRRLGYNMADEFNDRLLQHMAENSRDRGTPINPKGL</sequence>
<comment type="miscellaneous">
    <text evidence="11">Both phosphorylation and phosphorolysis are carried out by the same active site and suggest a common mechanism for both reactions.</text>
</comment>
<dbReference type="InterPro" id="IPR011104">
    <property type="entry name" value="Hpr_kin/Pase_C"/>
</dbReference>
<proteinExistence type="inferred from homology"/>
<dbReference type="PANTHER" id="PTHR30305">
    <property type="entry name" value="PROTEIN YJDM-RELATED"/>
    <property type="match status" value="1"/>
</dbReference>
<keyword evidence="8 11" id="KW-0067">ATP-binding</keyword>
<dbReference type="Pfam" id="PF07475">
    <property type="entry name" value="Hpr_kinase_C"/>
    <property type="match status" value="1"/>
</dbReference>
<feature type="active site" evidence="11">
    <location>
        <position position="170"/>
    </location>
</feature>
<dbReference type="NCBIfam" id="TIGR00679">
    <property type="entry name" value="hpr-ser"/>
    <property type="match status" value="1"/>
</dbReference>
<dbReference type="AlphaFoldDB" id="A0A934RFZ6"/>
<feature type="domain" description="HPr kinase/phosphorylase C-terminal" evidence="13">
    <location>
        <begin position="141"/>
        <end position="308"/>
    </location>
</feature>
<keyword evidence="11" id="KW-0479">Metal-binding</keyword>
<evidence type="ECO:0000256" key="10">
    <source>
        <dbReference type="ARBA" id="ARBA00047657"/>
    </source>
</evidence>
<reference evidence="14" key="1">
    <citation type="submission" date="2021-01" db="EMBL/GenBank/DDBJ databases">
        <title>Modified the classification status of verrucomicrobia.</title>
        <authorList>
            <person name="Feng X."/>
        </authorList>
    </citation>
    <scope>NUCLEOTIDE SEQUENCE</scope>
    <source>
        <strain evidence="14">KCTC 22201</strain>
    </source>
</reference>
<dbReference type="Pfam" id="PF02603">
    <property type="entry name" value="Hpr_kinase_N"/>
    <property type="match status" value="1"/>
</dbReference>
<dbReference type="InterPro" id="IPR028979">
    <property type="entry name" value="Ser_kin/Pase_Hpr-like_N_sf"/>
</dbReference>
<keyword evidence="11" id="KW-0460">Magnesium</keyword>
<evidence type="ECO:0000256" key="7">
    <source>
        <dbReference type="ARBA" id="ARBA00022777"/>
    </source>
</evidence>
<comment type="similarity">
    <text evidence="2 11">Belongs to the HPrK/P family.</text>
</comment>
<feature type="binding site" evidence="11">
    <location>
        <position position="171"/>
    </location>
    <ligand>
        <name>Mg(2+)</name>
        <dbReference type="ChEBI" id="CHEBI:18420"/>
    </ligand>
</feature>
<evidence type="ECO:0000256" key="11">
    <source>
        <dbReference type="HAMAP-Rule" id="MF_01249"/>
    </source>
</evidence>
<comment type="catalytic activity">
    <reaction evidence="1 11">
        <text>[HPr protein]-L-serine + ATP = [HPr protein]-O-phospho-L-serine + ADP + H(+)</text>
        <dbReference type="Rhea" id="RHEA:46600"/>
        <dbReference type="Rhea" id="RHEA-COMP:11602"/>
        <dbReference type="Rhea" id="RHEA-COMP:11603"/>
        <dbReference type="ChEBI" id="CHEBI:15378"/>
        <dbReference type="ChEBI" id="CHEBI:29999"/>
        <dbReference type="ChEBI" id="CHEBI:30616"/>
        <dbReference type="ChEBI" id="CHEBI:83421"/>
        <dbReference type="ChEBI" id="CHEBI:456216"/>
    </reaction>
</comment>
<feature type="region of interest" description="Important for the catalytic mechanism of dephosphorylation" evidence="11">
    <location>
        <begin position="274"/>
        <end position="279"/>
    </location>
</feature>
<feature type="active site" evidence="11">
    <location>
        <position position="253"/>
    </location>
</feature>
<keyword evidence="15" id="KW-1185">Reference proteome</keyword>
<keyword evidence="9 11" id="KW-0511">Multifunctional enzyme</keyword>
<accession>A0A934RFZ6</accession>
<evidence type="ECO:0000256" key="3">
    <source>
        <dbReference type="ARBA" id="ARBA00011643"/>
    </source>
</evidence>
<dbReference type="Gene3D" id="3.40.50.300">
    <property type="entry name" value="P-loop containing nucleotide triphosphate hydrolases"/>
    <property type="match status" value="1"/>
</dbReference>
<comment type="function">
    <text evidence="11">Catalyzes the ATP- as well as the pyrophosphate-dependent phosphorylation of a specific serine residue in HPr, a phosphocarrier protein of the phosphoenolpyruvate-dependent sugar phosphotransferase system (PTS). HprK/P also catalyzes the pyrophosphate-producing, inorganic phosphate-dependent dephosphorylation (phosphorolysis) of seryl-phosphorylated HPr (P-Ser-HPr).</text>
</comment>
<feature type="binding site" evidence="11">
    <location>
        <begin position="164"/>
        <end position="171"/>
    </location>
    <ligand>
        <name>ATP</name>
        <dbReference type="ChEBI" id="CHEBI:30616"/>
    </ligand>
</feature>
<dbReference type="GO" id="GO:0000155">
    <property type="term" value="F:phosphorelay sensor kinase activity"/>
    <property type="evidence" value="ECO:0007669"/>
    <property type="project" value="InterPro"/>
</dbReference>
<dbReference type="EMBL" id="JAENII010000019">
    <property type="protein sequence ID" value="MBK1828883.1"/>
    <property type="molecule type" value="Genomic_DNA"/>
</dbReference>
<comment type="domain">
    <text evidence="11">The Walker A ATP-binding motif also binds Pi and PPi.</text>
</comment>
<evidence type="ECO:0000313" key="15">
    <source>
        <dbReference type="Proteomes" id="UP000658278"/>
    </source>
</evidence>
<comment type="catalytic activity">
    <reaction evidence="10 11">
        <text>[HPr protein]-O-phospho-L-serine + phosphate + H(+) = [HPr protein]-L-serine + diphosphate</text>
        <dbReference type="Rhea" id="RHEA:46604"/>
        <dbReference type="Rhea" id="RHEA-COMP:11602"/>
        <dbReference type="Rhea" id="RHEA-COMP:11603"/>
        <dbReference type="ChEBI" id="CHEBI:15378"/>
        <dbReference type="ChEBI" id="CHEBI:29999"/>
        <dbReference type="ChEBI" id="CHEBI:33019"/>
        <dbReference type="ChEBI" id="CHEBI:43474"/>
        <dbReference type="ChEBI" id="CHEBI:83421"/>
    </reaction>
</comment>
<organism evidence="14 15">
    <name type="scientific">Haloferula rosea</name>
    <dbReference type="NCBI Taxonomy" id="490093"/>
    <lineage>
        <taxon>Bacteria</taxon>
        <taxon>Pseudomonadati</taxon>
        <taxon>Verrucomicrobiota</taxon>
        <taxon>Verrucomicrobiia</taxon>
        <taxon>Verrucomicrobiales</taxon>
        <taxon>Verrucomicrobiaceae</taxon>
        <taxon>Haloferula</taxon>
    </lineage>
</organism>
<dbReference type="Gene3D" id="3.40.1390.20">
    <property type="entry name" value="HprK N-terminal domain-like"/>
    <property type="match status" value="1"/>
</dbReference>
<feature type="binding site" evidence="11">
    <location>
        <position position="212"/>
    </location>
    <ligand>
        <name>Mg(2+)</name>
        <dbReference type="ChEBI" id="CHEBI:18420"/>
    </ligand>
</feature>
<dbReference type="InterPro" id="IPR003755">
    <property type="entry name" value="HPr(Ser)_kin/Pase"/>
</dbReference>
<evidence type="ECO:0000256" key="2">
    <source>
        <dbReference type="ARBA" id="ARBA00006883"/>
    </source>
</evidence>
<dbReference type="PANTHER" id="PTHR30305:SF1">
    <property type="entry name" value="HPR KINASE_PHOSPHORYLASE"/>
    <property type="match status" value="1"/>
</dbReference>
<comment type="subunit">
    <text evidence="3 11">Homohexamer.</text>
</comment>
<dbReference type="RefSeq" id="WP_200283132.1">
    <property type="nucleotide sequence ID" value="NZ_JAENII010000019.1"/>
</dbReference>
<gene>
    <name evidence="11 14" type="primary">hprK</name>
    <name evidence="14" type="ORF">JIN81_17745</name>
</gene>
<dbReference type="GO" id="GO:0006109">
    <property type="term" value="P:regulation of carbohydrate metabolic process"/>
    <property type="evidence" value="ECO:0007669"/>
    <property type="project" value="UniProtKB-UniRule"/>
</dbReference>
<dbReference type="CDD" id="cd01918">
    <property type="entry name" value="HprK_C"/>
    <property type="match status" value="1"/>
</dbReference>
<keyword evidence="6 11" id="KW-0547">Nucleotide-binding</keyword>
<keyword evidence="4 11" id="KW-0723">Serine/threonine-protein kinase</keyword>
<dbReference type="InterPro" id="IPR027417">
    <property type="entry name" value="P-loop_NTPase"/>
</dbReference>
<evidence type="ECO:0000256" key="8">
    <source>
        <dbReference type="ARBA" id="ARBA00022840"/>
    </source>
</evidence>
<evidence type="ECO:0000259" key="12">
    <source>
        <dbReference type="Pfam" id="PF02603"/>
    </source>
</evidence>
<dbReference type="GO" id="GO:0004674">
    <property type="term" value="F:protein serine/threonine kinase activity"/>
    <property type="evidence" value="ECO:0007669"/>
    <property type="project" value="UniProtKB-KW"/>
</dbReference>
<dbReference type="InterPro" id="IPR011126">
    <property type="entry name" value="Hpr_kin/Pase_Hpr_N"/>
</dbReference>
<comment type="caution">
    <text evidence="14">The sequence shown here is derived from an EMBL/GenBank/DDBJ whole genome shotgun (WGS) entry which is preliminary data.</text>
</comment>